<dbReference type="AlphaFoldDB" id="W8CCT1"/>
<evidence type="ECO:0000256" key="1">
    <source>
        <dbReference type="SAM" id="Phobius"/>
    </source>
</evidence>
<evidence type="ECO:0000313" key="3">
    <source>
        <dbReference type="EMBL" id="JAC03400.1"/>
    </source>
</evidence>
<dbReference type="EMBL" id="GAMC01003155">
    <property type="protein sequence ID" value="JAC03401.1"/>
    <property type="molecule type" value="mRNA"/>
</dbReference>
<keyword evidence="1" id="KW-0812">Transmembrane</keyword>
<sequence>MYKILKIIITLSIAVNCIAAESLHSICENNICYCKEGTHNATSATGQQYCALDKVEPCTPHAVRISPKVCECIKGYKYIDFERTTCVRSRKPGWKAEATTETSIDDFTDDYLDEISERNKPNEEDVKLKDLTTTTTKNVPTTTITTTHSVTTTKQAPADETNCNKFYLWVGVAIIAIAALVSLTTLCCLWNR</sequence>
<proteinExistence type="evidence at transcript level"/>
<reference evidence="3" key="1">
    <citation type="submission" date="2013-07" db="EMBL/GenBank/DDBJ databases">
        <authorList>
            <person name="Geib S."/>
        </authorList>
    </citation>
    <scope>NUCLEOTIDE SEQUENCE</scope>
</reference>
<organism evidence="3">
    <name type="scientific">Ceratitis capitata</name>
    <name type="common">Mediterranean fruit fly</name>
    <name type="synonym">Tephritis capitata</name>
    <dbReference type="NCBI Taxonomy" id="7213"/>
    <lineage>
        <taxon>Eukaryota</taxon>
        <taxon>Metazoa</taxon>
        <taxon>Ecdysozoa</taxon>
        <taxon>Arthropoda</taxon>
        <taxon>Hexapoda</taxon>
        <taxon>Insecta</taxon>
        <taxon>Pterygota</taxon>
        <taxon>Neoptera</taxon>
        <taxon>Endopterygota</taxon>
        <taxon>Diptera</taxon>
        <taxon>Brachycera</taxon>
        <taxon>Muscomorpha</taxon>
        <taxon>Tephritoidea</taxon>
        <taxon>Tephritidae</taxon>
        <taxon>Ceratitis</taxon>
        <taxon>Ceratitis</taxon>
    </lineage>
</organism>
<keyword evidence="2" id="KW-0732">Signal</keyword>
<keyword evidence="1" id="KW-1133">Transmembrane helix</keyword>
<feature type="chain" id="PRO_5007737210" evidence="2">
    <location>
        <begin position="21"/>
        <end position="192"/>
    </location>
</feature>
<dbReference type="OrthoDB" id="8057484at2759"/>
<protein>
    <submittedName>
        <fullName evidence="3">Uncharacterized protein</fullName>
    </submittedName>
</protein>
<name>W8CCT1_CERCA</name>
<dbReference type="EMBL" id="GAMC01003156">
    <property type="protein sequence ID" value="JAC03400.1"/>
    <property type="molecule type" value="mRNA"/>
</dbReference>
<evidence type="ECO:0000256" key="2">
    <source>
        <dbReference type="SAM" id="SignalP"/>
    </source>
</evidence>
<keyword evidence="1" id="KW-0472">Membrane</keyword>
<accession>W8CCT1</accession>
<feature type="signal peptide" evidence="2">
    <location>
        <begin position="1"/>
        <end position="20"/>
    </location>
</feature>
<feature type="transmembrane region" description="Helical" evidence="1">
    <location>
        <begin position="166"/>
        <end position="190"/>
    </location>
</feature>
<reference evidence="3" key="2">
    <citation type="journal article" date="2014" name="BMC Genomics">
        <title>A genomic perspective to assessing quality of mass-reared SIT flies used in Mediterranean fruit fly (Ceratitis capitata) eradication in California.</title>
        <authorList>
            <person name="Calla B."/>
            <person name="Hall B."/>
            <person name="Hou S."/>
            <person name="Geib S.M."/>
        </authorList>
    </citation>
    <scope>NUCLEOTIDE SEQUENCE</scope>
</reference>